<evidence type="ECO:0000313" key="3">
    <source>
        <dbReference type="EMBL" id="KAL1224659.1"/>
    </source>
</evidence>
<feature type="region of interest" description="Disordered" evidence="1">
    <location>
        <begin position="130"/>
        <end position="199"/>
    </location>
</feature>
<name>A0ABD1C5D1_CARAN</name>
<dbReference type="Proteomes" id="UP001558713">
    <property type="component" value="Unassembled WGS sequence"/>
</dbReference>
<evidence type="ECO:0000256" key="1">
    <source>
        <dbReference type="SAM" id="MobiDB-lite"/>
    </source>
</evidence>
<evidence type="ECO:0000259" key="2">
    <source>
        <dbReference type="Pfam" id="PF25597"/>
    </source>
</evidence>
<evidence type="ECO:0000313" key="4">
    <source>
        <dbReference type="Proteomes" id="UP001558713"/>
    </source>
</evidence>
<keyword evidence="4" id="KW-1185">Reference proteome</keyword>
<accession>A0ABD1C5D1</accession>
<reference evidence="3 4" key="1">
    <citation type="submission" date="2024-04" db="EMBL/GenBank/DDBJ databases">
        <title>Genome assembly C_amara_ONT_v2.</title>
        <authorList>
            <person name="Yant L."/>
            <person name="Moore C."/>
            <person name="Slenker M."/>
        </authorList>
    </citation>
    <scope>NUCLEOTIDE SEQUENCE [LARGE SCALE GENOMIC DNA]</scope>
    <source>
        <tissue evidence="3">Leaf</tissue>
    </source>
</reference>
<dbReference type="PANTHER" id="PTHR42648">
    <property type="entry name" value="TRANSPOSASE, PUTATIVE-RELATED"/>
    <property type="match status" value="1"/>
</dbReference>
<proteinExistence type="predicted"/>
<feature type="domain" description="Retroviral polymerase SH3-like" evidence="2">
    <location>
        <begin position="45"/>
        <end position="105"/>
    </location>
</feature>
<dbReference type="EMBL" id="JBANAX010000049">
    <property type="protein sequence ID" value="KAL1224659.1"/>
    <property type="molecule type" value="Genomic_DNA"/>
</dbReference>
<feature type="compositionally biased region" description="Acidic residues" evidence="1">
    <location>
        <begin position="151"/>
        <end position="163"/>
    </location>
</feature>
<organism evidence="3 4">
    <name type="scientific">Cardamine amara subsp. amara</name>
    <dbReference type="NCBI Taxonomy" id="228776"/>
    <lineage>
        <taxon>Eukaryota</taxon>
        <taxon>Viridiplantae</taxon>
        <taxon>Streptophyta</taxon>
        <taxon>Embryophyta</taxon>
        <taxon>Tracheophyta</taxon>
        <taxon>Spermatophyta</taxon>
        <taxon>Magnoliopsida</taxon>
        <taxon>eudicotyledons</taxon>
        <taxon>Gunneridae</taxon>
        <taxon>Pentapetalae</taxon>
        <taxon>rosids</taxon>
        <taxon>malvids</taxon>
        <taxon>Brassicales</taxon>
        <taxon>Brassicaceae</taxon>
        <taxon>Cardamineae</taxon>
        <taxon>Cardamine</taxon>
    </lineage>
</organism>
<feature type="compositionally biased region" description="Basic and acidic residues" evidence="1">
    <location>
        <begin position="174"/>
        <end position="183"/>
    </location>
</feature>
<dbReference type="InterPro" id="IPR039537">
    <property type="entry name" value="Retrotran_Ty1/copia-like"/>
</dbReference>
<protein>
    <submittedName>
        <fullName evidence="3">Retrovirus-related Pol polyprotein from transposon RE1</fullName>
    </submittedName>
</protein>
<comment type="caution">
    <text evidence="3">The sequence shown here is derived from an EMBL/GenBank/DDBJ whole genome shotgun (WGS) entry which is preliminary data.</text>
</comment>
<dbReference type="InterPro" id="IPR057670">
    <property type="entry name" value="SH3_retrovirus"/>
</dbReference>
<dbReference type="Pfam" id="PF25597">
    <property type="entry name" value="SH3_retrovirus"/>
    <property type="match status" value="1"/>
</dbReference>
<sequence length="319" mass="35872">MAECVLAAAYLINRTPSTLLHDKTTYEILHGKKPVYKHLRILGLLCYIHNQDTKGDKFHSRSRKCVLVGYPYGKKGWRVFDLERQSFCVSRDVIFQEDMFPFSSNISDTPVREDEFVSLPVLTEVVSTEDITPTEGVVESQALHDENLDPVTEESGSETDDTPVPDTSGSENDNVEHIDREGTELPVPPLATTGLRRSGCTPHPPAYLADYQTGLVCSNSKVLYPIDEVLSSARFSVSHKSFLAAITTAVIPKTFEEAMRVILAGVRRCSLRLELLRQMRHGVLRRYHFVSEHLAANGFLQLCIGQMVQSSDTRQDWWS</sequence>
<dbReference type="AlphaFoldDB" id="A0ABD1C5D1"/>
<gene>
    <name evidence="3" type="ORF">V5N11_001099</name>
</gene>
<dbReference type="PANTHER" id="PTHR42648:SF31">
    <property type="entry name" value="RNA-DIRECTED DNA POLYMERASE"/>
    <property type="match status" value="1"/>
</dbReference>